<accession>M2R1M3</accession>
<feature type="region of interest" description="Disordered" evidence="1">
    <location>
        <begin position="299"/>
        <end position="318"/>
    </location>
</feature>
<dbReference type="EMBL" id="KB445813">
    <property type="protein sequence ID" value="EMD32152.1"/>
    <property type="molecule type" value="Genomic_DNA"/>
</dbReference>
<organism evidence="2 3">
    <name type="scientific">Ceriporiopsis subvermispora (strain B)</name>
    <name type="common">White-rot fungus</name>
    <name type="synonym">Gelatoporia subvermispora</name>
    <dbReference type="NCBI Taxonomy" id="914234"/>
    <lineage>
        <taxon>Eukaryota</taxon>
        <taxon>Fungi</taxon>
        <taxon>Dikarya</taxon>
        <taxon>Basidiomycota</taxon>
        <taxon>Agaricomycotina</taxon>
        <taxon>Agaricomycetes</taxon>
        <taxon>Polyporales</taxon>
        <taxon>Gelatoporiaceae</taxon>
        <taxon>Gelatoporia</taxon>
    </lineage>
</organism>
<feature type="region of interest" description="Disordered" evidence="1">
    <location>
        <begin position="1"/>
        <end position="289"/>
    </location>
</feature>
<name>M2R1M3_CERS8</name>
<feature type="compositionally biased region" description="Basic and acidic residues" evidence="1">
    <location>
        <begin position="51"/>
        <end position="63"/>
    </location>
</feature>
<feature type="compositionally biased region" description="Pro residues" evidence="1">
    <location>
        <begin position="240"/>
        <end position="259"/>
    </location>
</feature>
<feature type="compositionally biased region" description="Polar residues" evidence="1">
    <location>
        <begin position="187"/>
        <end position="212"/>
    </location>
</feature>
<keyword evidence="3" id="KW-1185">Reference proteome</keyword>
<protein>
    <submittedName>
        <fullName evidence="2">Uncharacterized protein</fullName>
    </submittedName>
</protein>
<feature type="compositionally biased region" description="Low complexity" evidence="1">
    <location>
        <begin position="1"/>
        <end position="12"/>
    </location>
</feature>
<dbReference type="OrthoDB" id="3358973at2759"/>
<evidence type="ECO:0000313" key="3">
    <source>
        <dbReference type="Proteomes" id="UP000016930"/>
    </source>
</evidence>
<evidence type="ECO:0000313" key="2">
    <source>
        <dbReference type="EMBL" id="EMD32152.1"/>
    </source>
</evidence>
<reference evidence="2 3" key="1">
    <citation type="journal article" date="2012" name="Proc. Natl. Acad. Sci. U.S.A.">
        <title>Comparative genomics of Ceriporiopsis subvermispora and Phanerochaete chrysosporium provide insight into selective ligninolysis.</title>
        <authorList>
            <person name="Fernandez-Fueyo E."/>
            <person name="Ruiz-Duenas F.J."/>
            <person name="Ferreira P."/>
            <person name="Floudas D."/>
            <person name="Hibbett D.S."/>
            <person name="Canessa P."/>
            <person name="Larrondo L.F."/>
            <person name="James T.Y."/>
            <person name="Seelenfreund D."/>
            <person name="Lobos S."/>
            <person name="Polanco R."/>
            <person name="Tello M."/>
            <person name="Honda Y."/>
            <person name="Watanabe T."/>
            <person name="Watanabe T."/>
            <person name="Ryu J.S."/>
            <person name="Kubicek C.P."/>
            <person name="Schmoll M."/>
            <person name="Gaskell J."/>
            <person name="Hammel K.E."/>
            <person name="St John F.J."/>
            <person name="Vanden Wymelenberg A."/>
            <person name="Sabat G."/>
            <person name="Splinter BonDurant S."/>
            <person name="Syed K."/>
            <person name="Yadav J.S."/>
            <person name="Doddapaneni H."/>
            <person name="Subramanian V."/>
            <person name="Lavin J.L."/>
            <person name="Oguiza J.A."/>
            <person name="Perez G."/>
            <person name="Pisabarro A.G."/>
            <person name="Ramirez L."/>
            <person name="Santoyo F."/>
            <person name="Master E."/>
            <person name="Coutinho P.M."/>
            <person name="Henrissat B."/>
            <person name="Lombard V."/>
            <person name="Magnuson J.K."/>
            <person name="Kuees U."/>
            <person name="Hori C."/>
            <person name="Igarashi K."/>
            <person name="Samejima M."/>
            <person name="Held B.W."/>
            <person name="Barry K.W."/>
            <person name="LaButti K.M."/>
            <person name="Lapidus A."/>
            <person name="Lindquist E.A."/>
            <person name="Lucas S.M."/>
            <person name="Riley R."/>
            <person name="Salamov A.A."/>
            <person name="Hoffmeister D."/>
            <person name="Schwenk D."/>
            <person name="Hadar Y."/>
            <person name="Yarden O."/>
            <person name="de Vries R.P."/>
            <person name="Wiebenga A."/>
            <person name="Stenlid J."/>
            <person name="Eastwood D."/>
            <person name="Grigoriev I.V."/>
            <person name="Berka R.M."/>
            <person name="Blanchette R.A."/>
            <person name="Kersten P."/>
            <person name="Martinez A.T."/>
            <person name="Vicuna R."/>
            <person name="Cullen D."/>
        </authorList>
    </citation>
    <scope>NUCLEOTIDE SEQUENCE [LARGE SCALE GENOMIC DNA]</scope>
    <source>
        <strain evidence="2 3">B</strain>
    </source>
</reference>
<evidence type="ECO:0000256" key="1">
    <source>
        <dbReference type="SAM" id="MobiDB-lite"/>
    </source>
</evidence>
<feature type="compositionally biased region" description="Basic and acidic residues" evidence="1">
    <location>
        <begin position="302"/>
        <end position="311"/>
    </location>
</feature>
<feature type="compositionally biased region" description="Basic and acidic residues" evidence="1">
    <location>
        <begin position="230"/>
        <end position="239"/>
    </location>
</feature>
<gene>
    <name evidence="2" type="ORF">CERSUDRAFT_119124</name>
</gene>
<dbReference type="AlphaFoldDB" id="M2R1M3"/>
<feature type="compositionally biased region" description="Pro residues" evidence="1">
    <location>
        <begin position="13"/>
        <end position="22"/>
    </location>
</feature>
<feature type="compositionally biased region" description="Basic and acidic residues" evidence="1">
    <location>
        <begin position="90"/>
        <end position="108"/>
    </location>
</feature>
<dbReference type="HOGENOM" id="CLU_049777_0_0_1"/>
<dbReference type="Proteomes" id="UP000016930">
    <property type="component" value="Unassembled WGS sequence"/>
</dbReference>
<feature type="compositionally biased region" description="Low complexity" evidence="1">
    <location>
        <begin position="169"/>
        <end position="183"/>
    </location>
</feature>
<sequence>MSTLPAGAGSSPQPLPSLPPSPVEEDISRAGAWADEGSSCRPSSAGKGKARAVEPFDEHEHAPGRYSALDEEDADPVADGYPPTKDEEEESRKVEENLRRWETAERERRKAARESTSSSKAPSLVGDVTRRMSLLWPSRQSKHASTGGLGAHHQLRTTDDAVPLDDIDGSPALSAAPSPDPGDNPFLTPTPSVLDLSGTQQDSAIMTPSDASDATLALGDKTNRPHAAKRASEDAKEKQLPPPPVPLDLPRPRSPPPKTRTPHADRPPEPIPPPAPVPAQQEEEEEKPVRWWTEWLCGCSEGSDRGGDHQAGRTNPFE</sequence>
<proteinExistence type="predicted"/>